<sequence>MNKRLGELRFEATRKIETKAEKVLDAPGIVNDFYLNVLDWSRKNVVAVGLSEKVYLWNSETQEVEQVEGIGYDDVIVTSLSWADKGRFLAIGLDSGRIQLYDYDIKKKIRTLCAHASRVICLDWHLHLLASGSKDGEIQVNDVRLKECVIYKLYHKMAICSLHWSPNGSVLASGSNDNTVCLWNPSVSNRPIHVLNEHTAAVKAMAWCPWKPLILATGGGSNDKTIKLWDTALGQCIKAKCAESTVTGITWSVTHQELITSHGFPKNQVTVWKVESEITKLAELSGHKDRILHISLNPNECQLITGSADESLMIWNI</sequence>
<dbReference type="InterPro" id="IPR015943">
    <property type="entry name" value="WD40/YVTN_repeat-like_dom_sf"/>
</dbReference>
<dbReference type="PRINTS" id="PR00320">
    <property type="entry name" value="GPROTEINBRPT"/>
</dbReference>
<comment type="similarity">
    <text evidence="1">Belongs to the WD repeat CDC20/Fizzy family.</text>
</comment>
<dbReference type="InterPro" id="IPR033010">
    <property type="entry name" value="Cdc20/Fizzy"/>
</dbReference>
<dbReference type="GO" id="GO:0031145">
    <property type="term" value="P:anaphase-promoting complex-dependent catabolic process"/>
    <property type="evidence" value="ECO:0007669"/>
    <property type="project" value="TreeGrafter"/>
</dbReference>
<dbReference type="AlphaFoldDB" id="A0A1X7SX25"/>
<dbReference type="InterPro" id="IPR020472">
    <property type="entry name" value="WD40_PAC1"/>
</dbReference>
<reference evidence="10" key="1">
    <citation type="journal article" date="2010" name="Nature">
        <title>The Amphimedon queenslandica genome and the evolution of animal complexity.</title>
        <authorList>
            <person name="Srivastava M."/>
            <person name="Simakov O."/>
            <person name="Chapman J."/>
            <person name="Fahey B."/>
            <person name="Gauthier M.E."/>
            <person name="Mitros T."/>
            <person name="Richards G.S."/>
            <person name="Conaco C."/>
            <person name="Dacre M."/>
            <person name="Hellsten U."/>
            <person name="Larroux C."/>
            <person name="Putnam N.H."/>
            <person name="Stanke M."/>
            <person name="Adamska M."/>
            <person name="Darling A."/>
            <person name="Degnan S.M."/>
            <person name="Oakley T.H."/>
            <person name="Plachetzki D.C."/>
            <person name="Zhai Y."/>
            <person name="Adamski M."/>
            <person name="Calcino A."/>
            <person name="Cummins S.F."/>
            <person name="Goodstein D.M."/>
            <person name="Harris C."/>
            <person name="Jackson D.J."/>
            <person name="Leys S.P."/>
            <person name="Shu S."/>
            <person name="Woodcroft B.J."/>
            <person name="Vervoort M."/>
            <person name="Kosik K.S."/>
            <person name="Manning G."/>
            <person name="Degnan B.M."/>
            <person name="Rokhsar D.S."/>
        </authorList>
    </citation>
    <scope>NUCLEOTIDE SEQUENCE [LARGE SCALE GENOMIC DNA]</scope>
</reference>
<proteinExistence type="inferred from homology"/>
<dbReference type="EnsemblMetazoa" id="Aqu2.1.06631_001">
    <property type="protein sequence ID" value="Aqu2.1.06631_001"/>
    <property type="gene ID" value="Aqu2.1.06631"/>
</dbReference>
<name>A0A1X7SX25_AMPQE</name>
<dbReference type="PANTHER" id="PTHR19918:SF8">
    <property type="entry name" value="FI02843P"/>
    <property type="match status" value="1"/>
</dbReference>
<dbReference type="InterPro" id="IPR056150">
    <property type="entry name" value="WD40_CDC20-Fz"/>
</dbReference>
<feature type="repeat" description="WD" evidence="7">
    <location>
        <begin position="155"/>
        <end position="184"/>
    </location>
</feature>
<evidence type="ECO:0000259" key="8">
    <source>
        <dbReference type="Pfam" id="PF24807"/>
    </source>
</evidence>
<keyword evidence="2 7" id="KW-0853">WD repeat</keyword>
<organism evidence="9">
    <name type="scientific">Amphimedon queenslandica</name>
    <name type="common">Sponge</name>
    <dbReference type="NCBI Taxonomy" id="400682"/>
    <lineage>
        <taxon>Eukaryota</taxon>
        <taxon>Metazoa</taxon>
        <taxon>Porifera</taxon>
        <taxon>Demospongiae</taxon>
        <taxon>Heteroscleromorpha</taxon>
        <taxon>Haplosclerida</taxon>
        <taxon>Niphatidae</taxon>
        <taxon>Amphimedon</taxon>
    </lineage>
</organism>
<dbReference type="Pfam" id="PF24807">
    <property type="entry name" value="WD40_CDC20-Fz"/>
    <property type="match status" value="1"/>
</dbReference>
<dbReference type="PROSITE" id="PS00678">
    <property type="entry name" value="WD_REPEATS_1"/>
    <property type="match status" value="1"/>
</dbReference>
<dbReference type="KEGG" id="aqu:100639886"/>
<evidence type="ECO:0000256" key="6">
    <source>
        <dbReference type="ARBA" id="ARBA00023306"/>
    </source>
</evidence>
<keyword evidence="10" id="KW-1185">Reference proteome</keyword>
<protein>
    <recommendedName>
        <fullName evidence="8">CDC20/Fizzy WD40 domain-containing protein</fullName>
    </recommendedName>
</protein>
<dbReference type="eggNOG" id="KOG0305">
    <property type="taxonomic scope" value="Eukaryota"/>
</dbReference>
<dbReference type="PROSITE" id="PS50294">
    <property type="entry name" value="WD_REPEATS_REGION"/>
    <property type="match status" value="2"/>
</dbReference>
<dbReference type="SUPFAM" id="SSF50978">
    <property type="entry name" value="WD40 repeat-like"/>
    <property type="match status" value="1"/>
</dbReference>
<dbReference type="InterPro" id="IPR001680">
    <property type="entry name" value="WD40_rpt"/>
</dbReference>
<evidence type="ECO:0000256" key="2">
    <source>
        <dbReference type="ARBA" id="ARBA00022574"/>
    </source>
</evidence>
<dbReference type="SMART" id="SM00320">
    <property type="entry name" value="WD40"/>
    <property type="match status" value="5"/>
</dbReference>
<dbReference type="InterPro" id="IPR019775">
    <property type="entry name" value="WD40_repeat_CS"/>
</dbReference>
<dbReference type="STRING" id="400682.A0A1X7SX25"/>
<keyword evidence="4" id="KW-0677">Repeat</keyword>
<dbReference type="GO" id="GO:0005680">
    <property type="term" value="C:anaphase-promoting complex"/>
    <property type="evidence" value="ECO:0007669"/>
    <property type="project" value="TreeGrafter"/>
</dbReference>
<dbReference type="Proteomes" id="UP000007879">
    <property type="component" value="Unassembled WGS sequence"/>
</dbReference>
<dbReference type="PANTHER" id="PTHR19918">
    <property type="entry name" value="CELL DIVISION CYCLE 20 CDC20 FIZZY -RELATED"/>
    <property type="match status" value="1"/>
</dbReference>
<evidence type="ECO:0000256" key="5">
    <source>
        <dbReference type="ARBA" id="ARBA00022776"/>
    </source>
</evidence>
<keyword evidence="6" id="KW-0131">Cell cycle</keyword>
<accession>A0A1X7SX25</accession>
<evidence type="ECO:0000256" key="7">
    <source>
        <dbReference type="PROSITE-ProRule" id="PRU00221"/>
    </source>
</evidence>
<dbReference type="GO" id="GO:0010997">
    <property type="term" value="F:anaphase-promoting complex binding"/>
    <property type="evidence" value="ECO:0007669"/>
    <property type="project" value="InterPro"/>
</dbReference>
<feature type="repeat" description="WD" evidence="7">
    <location>
        <begin position="284"/>
        <end position="317"/>
    </location>
</feature>
<dbReference type="GO" id="GO:1990757">
    <property type="term" value="F:ubiquitin ligase activator activity"/>
    <property type="evidence" value="ECO:0007669"/>
    <property type="project" value="TreeGrafter"/>
</dbReference>
<gene>
    <name evidence="9" type="primary">100639886</name>
</gene>
<feature type="domain" description="CDC20/Fizzy WD40" evidence="8">
    <location>
        <begin position="24"/>
        <end position="315"/>
    </location>
</feature>
<dbReference type="GO" id="GO:1905786">
    <property type="term" value="P:positive regulation of anaphase-promoting complex-dependent catabolic process"/>
    <property type="evidence" value="ECO:0007669"/>
    <property type="project" value="TreeGrafter"/>
</dbReference>
<keyword evidence="3" id="KW-0132">Cell division</keyword>
<dbReference type="Gene3D" id="2.130.10.10">
    <property type="entry name" value="YVTN repeat-like/Quinoprotein amine dehydrogenase"/>
    <property type="match status" value="1"/>
</dbReference>
<evidence type="ECO:0000313" key="9">
    <source>
        <dbReference type="EnsemblMetazoa" id="Aqu2.1.06631_001"/>
    </source>
</evidence>
<evidence type="ECO:0000256" key="3">
    <source>
        <dbReference type="ARBA" id="ARBA00022618"/>
    </source>
</evidence>
<dbReference type="EnsemblMetazoa" id="XM_020006869.1">
    <property type="protein sequence ID" value="XP_019862428.1"/>
    <property type="gene ID" value="LOC100639886"/>
</dbReference>
<evidence type="ECO:0000256" key="1">
    <source>
        <dbReference type="ARBA" id="ARBA00006445"/>
    </source>
</evidence>
<keyword evidence="5" id="KW-0498">Mitosis</keyword>
<dbReference type="PROSITE" id="PS50082">
    <property type="entry name" value="WD_REPEATS_2"/>
    <property type="match status" value="2"/>
</dbReference>
<dbReference type="InterPro" id="IPR036322">
    <property type="entry name" value="WD40_repeat_dom_sf"/>
</dbReference>
<evidence type="ECO:0000313" key="10">
    <source>
        <dbReference type="Proteomes" id="UP000007879"/>
    </source>
</evidence>
<dbReference type="GO" id="GO:0051301">
    <property type="term" value="P:cell division"/>
    <property type="evidence" value="ECO:0007669"/>
    <property type="project" value="UniProtKB-KW"/>
</dbReference>
<reference evidence="9" key="2">
    <citation type="submission" date="2017-05" db="UniProtKB">
        <authorList>
            <consortium name="EnsemblMetazoa"/>
        </authorList>
    </citation>
    <scope>IDENTIFICATION</scope>
</reference>
<dbReference type="InParanoid" id="A0A1X7SX25"/>
<dbReference type="CDD" id="cd00200">
    <property type="entry name" value="WD40"/>
    <property type="match status" value="1"/>
</dbReference>
<evidence type="ECO:0000256" key="4">
    <source>
        <dbReference type="ARBA" id="ARBA00022737"/>
    </source>
</evidence>
<dbReference type="OrthoDB" id="10263272at2759"/>